<evidence type="ECO:0000256" key="5">
    <source>
        <dbReference type="ARBA" id="ARBA00022777"/>
    </source>
</evidence>
<keyword evidence="6" id="KW-0067">ATP-binding</keyword>
<dbReference type="AlphaFoldDB" id="A0A090AIM4"/>
<evidence type="ECO:0000256" key="2">
    <source>
        <dbReference type="ARBA" id="ARBA00013253"/>
    </source>
</evidence>
<evidence type="ECO:0000256" key="7">
    <source>
        <dbReference type="ARBA" id="ARBA00022909"/>
    </source>
</evidence>
<dbReference type="EC" id="2.7.6.3" evidence="2"/>
<dbReference type="SUPFAM" id="SSF55083">
    <property type="entry name" value="6-hydroxymethyl-7,8-dihydropterin pyrophosphokinase, HPPK"/>
    <property type="match status" value="1"/>
</dbReference>
<reference evidence="9 10" key="1">
    <citation type="journal article" date="2014" name="ISME J.">
        <title>Ecophysiology of Thioploca ingrica as revealed by the complete genome sequence supplemented with proteomic evidence.</title>
        <authorList>
            <person name="Kojima H."/>
            <person name="Ogura Y."/>
            <person name="Yamamoto N."/>
            <person name="Togashi T."/>
            <person name="Mori H."/>
            <person name="Watanabe T."/>
            <person name="Nemoto F."/>
            <person name="Kurokawa K."/>
            <person name="Hayashi T."/>
            <person name="Fukui M."/>
        </authorList>
    </citation>
    <scope>NUCLEOTIDE SEQUENCE [LARGE SCALE GENOMIC DNA]</scope>
</reference>
<evidence type="ECO:0000313" key="9">
    <source>
        <dbReference type="EMBL" id="BAP54690.1"/>
    </source>
</evidence>
<dbReference type="KEGG" id="tig:THII_0393"/>
<dbReference type="GO" id="GO:0005524">
    <property type="term" value="F:ATP binding"/>
    <property type="evidence" value="ECO:0007669"/>
    <property type="project" value="UniProtKB-KW"/>
</dbReference>
<dbReference type="EMBL" id="AP014633">
    <property type="protein sequence ID" value="BAP54690.1"/>
    <property type="molecule type" value="Genomic_DNA"/>
</dbReference>
<keyword evidence="3" id="KW-0808">Transferase</keyword>
<dbReference type="STRING" id="40754.THII_0393"/>
<organism evidence="9 10">
    <name type="scientific">Thioploca ingrica</name>
    <dbReference type="NCBI Taxonomy" id="40754"/>
    <lineage>
        <taxon>Bacteria</taxon>
        <taxon>Pseudomonadati</taxon>
        <taxon>Pseudomonadota</taxon>
        <taxon>Gammaproteobacteria</taxon>
        <taxon>Thiotrichales</taxon>
        <taxon>Thiotrichaceae</taxon>
        <taxon>Thioploca</taxon>
    </lineage>
</organism>
<dbReference type="PANTHER" id="PTHR43071:SF2">
    <property type="entry name" value="2-AMINO-4-HYDROXY-6-HYDROXYMETHYLDIHYDROPTERIDINE PYROPHOSPHOKINASE"/>
    <property type="match status" value="1"/>
</dbReference>
<evidence type="ECO:0000256" key="6">
    <source>
        <dbReference type="ARBA" id="ARBA00022840"/>
    </source>
</evidence>
<evidence type="ECO:0000259" key="8">
    <source>
        <dbReference type="Pfam" id="PF01288"/>
    </source>
</evidence>
<keyword evidence="4" id="KW-0547">Nucleotide-binding</keyword>
<dbReference type="Gene3D" id="3.30.70.560">
    <property type="entry name" value="7,8-Dihydro-6-hydroxymethylpterin-pyrophosphokinase HPPK"/>
    <property type="match status" value="1"/>
</dbReference>
<protein>
    <recommendedName>
        <fullName evidence="2">2-amino-4-hydroxy-6-hydroxymethyldihydropteridine diphosphokinase</fullName>
        <ecNumber evidence="2">2.7.6.3</ecNumber>
    </recommendedName>
</protein>
<dbReference type="PANTHER" id="PTHR43071">
    <property type="entry name" value="2-AMINO-4-HYDROXY-6-HYDROXYMETHYLDIHYDROPTERIDINE PYROPHOSPHOKINASE"/>
    <property type="match status" value="1"/>
</dbReference>
<dbReference type="GO" id="GO:0016301">
    <property type="term" value="F:kinase activity"/>
    <property type="evidence" value="ECO:0007669"/>
    <property type="project" value="UniProtKB-KW"/>
</dbReference>
<comment type="pathway">
    <text evidence="1">Cofactor biosynthesis; tetrahydrofolate biosynthesis; 2-amino-4-hydroxy-6-hydroxymethyl-7,8-dihydropteridine diphosphate from 7,8-dihydroneopterin triphosphate: step 4/4.</text>
</comment>
<keyword evidence="5 9" id="KW-0418">Kinase</keyword>
<dbReference type="Pfam" id="PF01288">
    <property type="entry name" value="HPPK"/>
    <property type="match status" value="1"/>
</dbReference>
<dbReference type="HOGENOM" id="CLU_097916_2_2_6"/>
<gene>
    <name evidence="9" type="ORF">THII_0393</name>
</gene>
<accession>A0A090AIM4</accession>
<dbReference type="NCBIfam" id="TIGR01498">
    <property type="entry name" value="folK"/>
    <property type="match status" value="1"/>
</dbReference>
<keyword evidence="7" id="KW-0289">Folate biosynthesis</keyword>
<dbReference type="GO" id="GO:0046656">
    <property type="term" value="P:folic acid biosynthetic process"/>
    <property type="evidence" value="ECO:0007669"/>
    <property type="project" value="UniProtKB-KW"/>
</dbReference>
<dbReference type="GO" id="GO:0003848">
    <property type="term" value="F:2-amino-4-hydroxy-6-hydroxymethyldihydropteridine diphosphokinase activity"/>
    <property type="evidence" value="ECO:0007669"/>
    <property type="project" value="UniProtKB-EC"/>
</dbReference>
<evidence type="ECO:0000256" key="4">
    <source>
        <dbReference type="ARBA" id="ARBA00022741"/>
    </source>
</evidence>
<dbReference type="UniPathway" id="UPA00077">
    <property type="reaction ID" value="UER00155"/>
</dbReference>
<feature type="domain" description="7,8-dihydro-6-hydroxymethylpterin-pyrophosphokinase" evidence="8">
    <location>
        <begin position="1"/>
        <end position="123"/>
    </location>
</feature>
<dbReference type="Proteomes" id="UP000031623">
    <property type="component" value="Chromosome"/>
</dbReference>
<evidence type="ECO:0000256" key="1">
    <source>
        <dbReference type="ARBA" id="ARBA00005051"/>
    </source>
</evidence>
<dbReference type="InterPro" id="IPR000550">
    <property type="entry name" value="Hppk"/>
</dbReference>
<dbReference type="InterPro" id="IPR035907">
    <property type="entry name" value="Hppk_sf"/>
</dbReference>
<keyword evidence="10" id="KW-1185">Reference proteome</keyword>
<evidence type="ECO:0000313" key="10">
    <source>
        <dbReference type="Proteomes" id="UP000031623"/>
    </source>
</evidence>
<name>A0A090AIM4_9GAMM</name>
<proteinExistence type="predicted"/>
<evidence type="ECO:0000256" key="3">
    <source>
        <dbReference type="ARBA" id="ARBA00022679"/>
    </source>
</evidence>
<sequence length="157" mass="18140">MGSNIEPLHHIRTGLTHLQRQFGPLILSAVYESQAVGFEGDNFYNLVTGFDTSMTIYQVVDILRHIEQVNGRQRYDKRFSARTLDLDLLLYDDLILKTDNLEVPRDEISQYAFVLLPLAEIAPTARHPLTGQRYIDMVKQFNHPDQPLWRINVDVTT</sequence>
<dbReference type="GO" id="GO:0046654">
    <property type="term" value="P:tetrahydrofolate biosynthetic process"/>
    <property type="evidence" value="ECO:0007669"/>
    <property type="project" value="UniProtKB-UniPathway"/>
</dbReference>